<dbReference type="PANTHER" id="PTHR12154">
    <property type="entry name" value="GLYCOSYL TRANSFERASE-RELATED"/>
    <property type="match status" value="1"/>
</dbReference>
<dbReference type="EMBL" id="MBFR01000044">
    <property type="protein sequence ID" value="PVU95947.1"/>
    <property type="molecule type" value="Genomic_DNA"/>
</dbReference>
<evidence type="ECO:0000256" key="6">
    <source>
        <dbReference type="ARBA" id="ARBA00022692"/>
    </source>
</evidence>
<dbReference type="PANTHER" id="PTHR12154:SF4">
    <property type="entry name" value="UDP-N-ACETYLGLUCOSAMINE TRANSFERASE SUBUNIT ALG14 HOMOLOG"/>
    <property type="match status" value="1"/>
</dbReference>
<organism evidence="12 13">
    <name type="scientific">Smittium simulii</name>
    <dbReference type="NCBI Taxonomy" id="133385"/>
    <lineage>
        <taxon>Eukaryota</taxon>
        <taxon>Fungi</taxon>
        <taxon>Fungi incertae sedis</taxon>
        <taxon>Zoopagomycota</taxon>
        <taxon>Kickxellomycotina</taxon>
        <taxon>Harpellomycetes</taxon>
        <taxon>Harpellales</taxon>
        <taxon>Legeriomycetaceae</taxon>
        <taxon>Smittium</taxon>
    </lineage>
</organism>
<dbReference type="GO" id="GO:0043541">
    <property type="term" value="C:UDP-N-acetylglucosamine transferase complex"/>
    <property type="evidence" value="ECO:0007669"/>
    <property type="project" value="TreeGrafter"/>
</dbReference>
<evidence type="ECO:0000256" key="3">
    <source>
        <dbReference type="ARBA" id="ARBA00009731"/>
    </source>
</evidence>
<dbReference type="GO" id="GO:0006488">
    <property type="term" value="P:dolichol-linked oligosaccharide biosynthetic process"/>
    <property type="evidence" value="ECO:0007669"/>
    <property type="project" value="InterPro"/>
</dbReference>
<evidence type="ECO:0000256" key="8">
    <source>
        <dbReference type="ARBA" id="ARBA00022989"/>
    </source>
</evidence>
<keyword evidence="6 11" id="KW-0812">Transmembrane</keyword>
<evidence type="ECO:0000256" key="4">
    <source>
        <dbReference type="ARBA" id="ARBA00011335"/>
    </source>
</evidence>
<dbReference type="Gene3D" id="3.40.50.2000">
    <property type="entry name" value="Glycogen Phosphorylase B"/>
    <property type="match status" value="1"/>
</dbReference>
<evidence type="ECO:0000313" key="13">
    <source>
        <dbReference type="Proteomes" id="UP000245383"/>
    </source>
</evidence>
<evidence type="ECO:0000256" key="5">
    <source>
        <dbReference type="ARBA" id="ARBA00017467"/>
    </source>
</evidence>
<sequence length="168" mass="19038">MVVFGSGGHTTEMIQILNGLGVDYFQKISFIYSSQDILSKDAALNSFRHKNSKFILIPRARRVGQSYFSSVFTTINAFMTSVSVLVSTSPDIIICNGPAICVPIVIASYIYRILGLEYSSVVYIESFARVKTLSLTGKLLYRLSDKFVVQWPYFKKTYPRSEYYSYLV</sequence>
<comment type="similarity">
    <text evidence="3 11">Belongs to the ALG14 family.</text>
</comment>
<comment type="function">
    <text evidence="11">Involved in protein N-glycosylation. Essential for the second step of the dolichol-linked oligosaccharide pathway. Anchors the catalytic subunit ALG13 to the ER.</text>
</comment>
<keyword evidence="7 11" id="KW-0256">Endoplasmic reticulum</keyword>
<dbReference type="GO" id="GO:0031965">
    <property type="term" value="C:nuclear membrane"/>
    <property type="evidence" value="ECO:0007669"/>
    <property type="project" value="UniProtKB-SubCell"/>
</dbReference>
<evidence type="ECO:0000256" key="2">
    <source>
        <dbReference type="ARBA" id="ARBA00004590"/>
    </source>
</evidence>
<protein>
    <recommendedName>
        <fullName evidence="5 11">UDP-N-acetylglucosamine transferase subunit ALG14</fullName>
    </recommendedName>
    <alternativeName>
        <fullName evidence="10 11">Asparagine-linked glycosylation protein 14</fullName>
    </alternativeName>
</protein>
<evidence type="ECO:0000256" key="1">
    <source>
        <dbReference type="ARBA" id="ARBA00004389"/>
    </source>
</evidence>
<keyword evidence="8 11" id="KW-1133">Transmembrane helix</keyword>
<dbReference type="Proteomes" id="UP000245383">
    <property type="component" value="Unassembled WGS sequence"/>
</dbReference>
<reference evidence="12 13" key="1">
    <citation type="journal article" date="2018" name="MBio">
        <title>Comparative Genomics Reveals the Core Gene Toolbox for the Fungus-Insect Symbiosis.</title>
        <authorList>
            <person name="Wang Y."/>
            <person name="Stata M."/>
            <person name="Wang W."/>
            <person name="Stajich J.E."/>
            <person name="White M.M."/>
            <person name="Moncalvo J.M."/>
        </authorList>
    </citation>
    <scope>NUCLEOTIDE SEQUENCE [LARGE SCALE GENOMIC DNA]</scope>
    <source>
        <strain evidence="12 13">SWE-8-4</strain>
    </source>
</reference>
<dbReference type="AlphaFoldDB" id="A0A2T9YUB8"/>
<comment type="caution">
    <text evidence="12">The sequence shown here is derived from an EMBL/GenBank/DDBJ whole genome shotgun (WGS) entry which is preliminary data.</text>
</comment>
<evidence type="ECO:0000256" key="11">
    <source>
        <dbReference type="RuleBase" id="RU362127"/>
    </source>
</evidence>
<evidence type="ECO:0000256" key="9">
    <source>
        <dbReference type="ARBA" id="ARBA00023136"/>
    </source>
</evidence>
<keyword evidence="9 11" id="KW-0472">Membrane</keyword>
<proteinExistence type="inferred from homology"/>
<dbReference type="InterPro" id="IPR013969">
    <property type="entry name" value="Oligosacch_biosynth_Alg14"/>
</dbReference>
<name>A0A2T9YUB8_9FUNG</name>
<dbReference type="Pfam" id="PF08660">
    <property type="entry name" value="Alg14"/>
    <property type="match status" value="1"/>
</dbReference>
<feature type="transmembrane region" description="Helical" evidence="11">
    <location>
        <begin position="67"/>
        <end position="86"/>
    </location>
</feature>
<comment type="subcellular location">
    <subcellularLocation>
        <location evidence="1 11">Endoplasmic reticulum membrane</location>
        <topology evidence="1 11">Single-pass membrane protein</topology>
    </subcellularLocation>
    <subcellularLocation>
        <location evidence="2">Nucleus membrane</location>
        <topology evidence="2">Single-pass membrane protein</topology>
    </subcellularLocation>
</comment>
<evidence type="ECO:0000313" key="12">
    <source>
        <dbReference type="EMBL" id="PVU95947.1"/>
    </source>
</evidence>
<evidence type="ECO:0000256" key="10">
    <source>
        <dbReference type="ARBA" id="ARBA00032062"/>
    </source>
</evidence>
<comment type="caution">
    <text evidence="11">Lacks conserved residue(s) required for the propagation of feature annotation.</text>
</comment>
<keyword evidence="13" id="KW-1185">Reference proteome</keyword>
<accession>A0A2T9YUB8</accession>
<comment type="subunit">
    <text evidence="4 11">Heterodimer with ALG13 to form a functional enzyme.</text>
</comment>
<dbReference type="STRING" id="133385.A0A2T9YUB8"/>
<feature type="transmembrane region" description="Helical" evidence="11">
    <location>
        <begin position="92"/>
        <end position="111"/>
    </location>
</feature>
<dbReference type="OrthoDB" id="17098at2759"/>
<gene>
    <name evidence="11" type="primary">ALG14</name>
    <name evidence="12" type="ORF">BB561_001488</name>
</gene>
<dbReference type="GO" id="GO:0004577">
    <property type="term" value="F:N-acetylglucosaminyldiphosphodolichol N-acetylglucosaminyltransferase activity"/>
    <property type="evidence" value="ECO:0007669"/>
    <property type="project" value="TreeGrafter"/>
</dbReference>
<evidence type="ECO:0000256" key="7">
    <source>
        <dbReference type="ARBA" id="ARBA00022824"/>
    </source>
</evidence>